<feature type="compositionally biased region" description="Polar residues" evidence="5">
    <location>
        <begin position="448"/>
        <end position="465"/>
    </location>
</feature>
<keyword evidence="9" id="KW-1185">Reference proteome</keyword>
<feature type="compositionally biased region" description="Low complexity" evidence="5">
    <location>
        <begin position="749"/>
        <end position="765"/>
    </location>
</feature>
<feature type="region of interest" description="Disordered" evidence="5">
    <location>
        <begin position="1"/>
        <end position="55"/>
    </location>
</feature>
<dbReference type="AlphaFoldDB" id="A0A3N2PKA2"/>
<feature type="domain" description="PPC89 centrosome localisation" evidence="7">
    <location>
        <begin position="561"/>
        <end position="625"/>
    </location>
</feature>
<evidence type="ECO:0000256" key="4">
    <source>
        <dbReference type="SAM" id="Coils"/>
    </source>
</evidence>
<feature type="domain" description="PPC89 centrosome localisation" evidence="7">
    <location>
        <begin position="377"/>
        <end position="440"/>
    </location>
</feature>
<dbReference type="GO" id="GO:0005815">
    <property type="term" value="C:microtubule organizing center"/>
    <property type="evidence" value="ECO:0007669"/>
    <property type="project" value="UniProtKB-SubCell"/>
</dbReference>
<evidence type="ECO:0008006" key="10">
    <source>
        <dbReference type="Google" id="ProtNLM"/>
    </source>
</evidence>
<sequence length="1089" mass="121067">MGLDTTTSRYRSRILREMNANRENPFNSPPSSTGSHGTVSPTMSSVISDPDGESTRRLNEDIARLTGSRNGKPQVNWEAAHIKWPEQTKHSEDPWQDSKRTRAEMQPRVDNDSDNSSTFSKSPIRFDMRRPDMARLTHQPRTRSPLSRAHKRVASGADHQQQQQPLPPQSPSNGKGPLSRSQTSPSLAAHAAETGTSNQAGGNNNVPFKHSPANLNTIRKSFPSPVATDSPLHNGATVQSFFMPDISHLNDLVSGTLRVGGLKDGVPVFVKNGRVRDRADIRAPNDHAEVEGLAIPEDEENIFISMDKIREEIENLQQHDDIMQRHAESLQGEVDRLQNELSRFKSRKSIDSALGSRTGSEPETAAYEQLVTEKLVLESQVASLQARLDQASRRIGVDEVENNTLSLERDRALKKLQDACENIGDLMDKLDLREKELNDTQKKLDATLQMQGNNNTQTASRSDAGTSRREHNAQDGHDGQDGHEGLESENKSLQVESLREDNNSLRREHESLLSENRSLRSSVRALMTETEELRRTVDDGQREVASAREESDALHQELEAMEQERDSLKEDNDSLVRHNEKYFGENKLLRRENGGFERSIHDLHDENERLKEEVEFLKEQLDHCRPIGKDHDFSARLGQDNDYDNDNDYDEENMTSAFFVPDITIDENSAVVDPTLDSVKGPPDMPTRSQRPTEIADTTALTEGSVAGPDDTADLHKRPSAGREKALVEGRDDTGHVQQKVAFSLPDVTQDTTRGTTTTNNNMANKGSKRRSASRAGHRSNTTGTSIPELEAFHLLDQDNSMVFSPDITQNLSVALDTQARGGQTAAAAPSHSQSQGQGQGQSQSQSQKTAGIKSSMKSKHHRSATVDVTTTRRRQDANTTATSVRSECPALSPDARRVLDGLCEHNCNNCVVCSRISSHRGTVTLKEAAEGKKRVKVPKPVPASEQQQQQQQKALQHQQQKGHQRYTDEPTMRPWQAPGTALAMVIKGLEDEAAHMKMELARLQARYGELDASVGRRERKEVASRVKEALRRLEVKNDQIYALYDVLEGQKQAGQAMTEEELEVTIFSITGLTVRDISLNLAREGVAV</sequence>
<feature type="compositionally biased region" description="Basic and acidic residues" evidence="5">
    <location>
        <begin position="466"/>
        <end position="490"/>
    </location>
</feature>
<feature type="region of interest" description="Disordered" evidence="5">
    <location>
        <begin position="673"/>
        <end position="786"/>
    </location>
</feature>
<dbReference type="OrthoDB" id="76453at2759"/>
<feature type="compositionally biased region" description="Low complexity" evidence="5">
    <location>
        <begin position="821"/>
        <end position="848"/>
    </location>
</feature>
<feature type="region of interest" description="Disordered" evidence="5">
    <location>
        <begin position="821"/>
        <end position="890"/>
    </location>
</feature>
<dbReference type="PANTHER" id="PTHR19336">
    <property type="entry name" value="UNCHARACTERIZED DUF1167"/>
    <property type="match status" value="1"/>
</dbReference>
<feature type="coiled-coil region" evidence="4">
    <location>
        <begin position="306"/>
        <end position="433"/>
    </location>
</feature>
<proteinExistence type="predicted"/>
<feature type="compositionally biased region" description="Polar residues" evidence="5">
    <location>
        <begin position="194"/>
        <end position="206"/>
    </location>
</feature>
<evidence type="ECO:0000256" key="3">
    <source>
        <dbReference type="ARBA" id="ARBA00023212"/>
    </source>
</evidence>
<evidence type="ECO:0000259" key="6">
    <source>
        <dbReference type="Pfam" id="PF06657"/>
    </source>
</evidence>
<dbReference type="Proteomes" id="UP000272025">
    <property type="component" value="Unassembled WGS sequence"/>
</dbReference>
<reference evidence="8 9" key="1">
    <citation type="journal article" date="2018" name="Mol. Ecol.">
        <title>The obligate alkalophilic soda-lake fungus Sodiomyces alkalinus has shifted to a protein diet.</title>
        <authorList>
            <person name="Grum-Grzhimaylo A.A."/>
            <person name="Falkoski D.L."/>
            <person name="van den Heuvel J."/>
            <person name="Valero-Jimenez C.A."/>
            <person name="Min B."/>
            <person name="Choi I.G."/>
            <person name="Lipzen A."/>
            <person name="Daum C.G."/>
            <person name="Aanen D.K."/>
            <person name="Tsang A."/>
            <person name="Henrissat B."/>
            <person name="Bilanenko E.N."/>
            <person name="de Vries R.P."/>
            <person name="van Kan J.A.L."/>
            <person name="Grigoriev I.V."/>
            <person name="Debets A.J.M."/>
        </authorList>
    </citation>
    <scope>NUCLEOTIDE SEQUENCE [LARGE SCALE GENOMIC DNA]</scope>
    <source>
        <strain evidence="8 9">F11</strain>
    </source>
</reference>
<feature type="region of interest" description="Disordered" evidence="5">
    <location>
        <begin position="446"/>
        <end position="517"/>
    </location>
</feature>
<dbReference type="GO" id="GO:0008017">
    <property type="term" value="F:microtubule binding"/>
    <property type="evidence" value="ECO:0007669"/>
    <property type="project" value="InterPro"/>
</dbReference>
<feature type="region of interest" description="Disordered" evidence="5">
    <location>
        <begin position="81"/>
        <end position="220"/>
    </location>
</feature>
<gene>
    <name evidence="8" type="ORF">SODALDRAFT_317507</name>
</gene>
<feature type="compositionally biased region" description="Basic and acidic residues" evidence="5">
    <location>
        <begin position="497"/>
        <end position="512"/>
    </location>
</feature>
<dbReference type="Gene3D" id="6.10.250.3110">
    <property type="match status" value="1"/>
</dbReference>
<comment type="subcellular location">
    <subcellularLocation>
        <location evidence="1">Cytoplasm</location>
        <location evidence="1">Cytoskeleton</location>
        <location evidence="1">Microtubule organizing center</location>
    </subcellularLocation>
</comment>
<evidence type="ECO:0000259" key="7">
    <source>
        <dbReference type="Pfam" id="PF14197"/>
    </source>
</evidence>
<feature type="domain" description="Cep57 centrosome microtubule-binding" evidence="6">
    <location>
        <begin position="971"/>
        <end position="1047"/>
    </location>
</feature>
<feature type="compositionally biased region" description="Polar residues" evidence="5">
    <location>
        <begin position="21"/>
        <end position="47"/>
    </location>
</feature>
<dbReference type="GeneID" id="39577826"/>
<dbReference type="PANTHER" id="PTHR19336:SF9">
    <property type="entry name" value="SPINDLE POLE BODY PROTEIN PPC89"/>
    <property type="match status" value="1"/>
</dbReference>
<feature type="compositionally biased region" description="Basic and acidic residues" evidence="5">
    <location>
        <begin position="81"/>
        <end position="111"/>
    </location>
</feature>
<accession>A0A3N2PKA2</accession>
<organism evidence="8 9">
    <name type="scientific">Sodiomyces alkalinus (strain CBS 110278 / VKM F-3762 / F11)</name>
    <name type="common">Alkaliphilic filamentous fungus</name>
    <dbReference type="NCBI Taxonomy" id="1314773"/>
    <lineage>
        <taxon>Eukaryota</taxon>
        <taxon>Fungi</taxon>
        <taxon>Dikarya</taxon>
        <taxon>Ascomycota</taxon>
        <taxon>Pezizomycotina</taxon>
        <taxon>Sordariomycetes</taxon>
        <taxon>Hypocreomycetidae</taxon>
        <taxon>Glomerellales</taxon>
        <taxon>Plectosphaerellaceae</taxon>
        <taxon>Sodiomyces</taxon>
    </lineage>
</organism>
<evidence type="ECO:0000256" key="2">
    <source>
        <dbReference type="ARBA" id="ARBA00022490"/>
    </source>
</evidence>
<keyword evidence="2" id="KW-0963">Cytoplasm</keyword>
<protein>
    <recommendedName>
        <fullName evidence="10">Cep57 centrosome microtubule-binding domain-containing protein</fullName>
    </recommendedName>
</protein>
<dbReference type="RefSeq" id="XP_028462778.1">
    <property type="nucleotide sequence ID" value="XM_028609348.1"/>
</dbReference>
<evidence type="ECO:0000313" key="8">
    <source>
        <dbReference type="EMBL" id="ROT34972.1"/>
    </source>
</evidence>
<evidence type="ECO:0000256" key="5">
    <source>
        <dbReference type="SAM" id="MobiDB-lite"/>
    </source>
</evidence>
<feature type="compositionally biased region" description="Basic and acidic residues" evidence="5">
    <location>
        <begin position="713"/>
        <end position="735"/>
    </location>
</feature>
<dbReference type="EMBL" id="ML119062">
    <property type="protein sequence ID" value="ROT34972.1"/>
    <property type="molecule type" value="Genomic_DNA"/>
</dbReference>
<feature type="compositionally biased region" description="Basic and acidic residues" evidence="5">
    <location>
        <begin position="124"/>
        <end position="135"/>
    </location>
</feature>
<feature type="region of interest" description="Disordered" evidence="5">
    <location>
        <begin position="926"/>
        <end position="975"/>
    </location>
</feature>
<dbReference type="InterPro" id="IPR051756">
    <property type="entry name" value="Centrosomal_MT-associated"/>
</dbReference>
<dbReference type="STRING" id="1314773.A0A3N2PKA2"/>
<evidence type="ECO:0000313" key="9">
    <source>
        <dbReference type="Proteomes" id="UP000272025"/>
    </source>
</evidence>
<dbReference type="Pfam" id="PF14197">
    <property type="entry name" value="Cep57_CLD_2"/>
    <property type="match status" value="2"/>
</dbReference>
<keyword evidence="3" id="KW-0206">Cytoskeleton</keyword>
<feature type="compositionally biased region" description="Basic residues" evidence="5">
    <location>
        <begin position="767"/>
        <end position="778"/>
    </location>
</feature>
<name>A0A3N2PKA2_SODAK</name>
<dbReference type="InterPro" id="IPR025925">
    <property type="entry name" value="PPC89_CLD"/>
</dbReference>
<evidence type="ECO:0000256" key="1">
    <source>
        <dbReference type="ARBA" id="ARBA00004267"/>
    </source>
</evidence>
<dbReference type="InterPro" id="IPR024957">
    <property type="entry name" value="Cep57_MT-bd_dom"/>
</dbReference>
<feature type="compositionally biased region" description="Low complexity" evidence="5">
    <location>
        <begin position="947"/>
        <end position="962"/>
    </location>
</feature>
<keyword evidence="4" id="KW-0175">Coiled coil</keyword>
<dbReference type="Pfam" id="PF06657">
    <property type="entry name" value="Cep57_MT_bd"/>
    <property type="match status" value="1"/>
</dbReference>